<gene>
    <name evidence="10" type="ordered locus">Dhaf_4465</name>
</gene>
<keyword evidence="2" id="KW-0813">Transport</keyword>
<dbReference type="HOGENOM" id="CLU_421949_0_0_9"/>
<evidence type="ECO:0000313" key="11">
    <source>
        <dbReference type="Proteomes" id="UP000007726"/>
    </source>
</evidence>
<evidence type="ECO:0000256" key="8">
    <source>
        <dbReference type="ARBA" id="ARBA00023014"/>
    </source>
</evidence>
<dbReference type="GO" id="GO:0140359">
    <property type="term" value="F:ABC-type transporter activity"/>
    <property type="evidence" value="ECO:0007669"/>
    <property type="project" value="InterPro"/>
</dbReference>
<dbReference type="GO" id="GO:0051536">
    <property type="term" value="F:iron-sulfur cluster binding"/>
    <property type="evidence" value="ECO:0007669"/>
    <property type="project" value="UniProtKB-KW"/>
</dbReference>
<reference evidence="10 11" key="1">
    <citation type="journal article" date="2012" name="BMC Microbiol.">
        <title>Genome sequence of Desulfitobacterium hafniense DCB-2, a Gram-positive anaerobe capable of dehalogenation and metal reduction.</title>
        <authorList>
            <person name="Kim S.H."/>
            <person name="Harzman C."/>
            <person name="Davis J.K."/>
            <person name="Hutcheson R."/>
            <person name="Broderick J.B."/>
            <person name="Marsh T.L."/>
            <person name="Tiedje J.M."/>
        </authorList>
    </citation>
    <scope>NUCLEOTIDE SEQUENCE [LARGE SCALE GENOMIC DNA]</scope>
    <source>
        <strain evidence="11">DSM 10664 / DCB-2</strain>
    </source>
</reference>
<keyword evidence="8" id="KW-0411">Iron-sulfur</keyword>
<keyword evidence="7" id="KW-0408">Iron</keyword>
<dbReference type="CDD" id="cd01335">
    <property type="entry name" value="Radical_SAM"/>
    <property type="match status" value="1"/>
</dbReference>
<sequence>MHKNQTIIKAKDVSMCFQMSYDRIQSVKEYIVQTFKGKVRYEEFWALKDINFEIKKGEVVGLVGSNGAGKSTLLKIISGILKPTSGKIQVNGSIVPMLELGSGFDFDLTGRENIFLNGAVLGYSEKFLNKKYDEIVSFSELGKFIEVPLRNYSSGMIARLAFSIAAMVEPDILIVDEILSVGDAAFQRKSGERMKEMMNGGTTVLLVSHSIAQIQELCDSAIWLQNGQQVLSGDADIVCGNYIGGYAGTSSLNAHAIQGAEYSMMYFNRGSDFNPEDARWLRITPYGGEFSQYYTFPEPCKRLRYDPVLLGGYELSNLSFSSTQEPVNVLALNCSVLDQTYVMGESDPQIYLEFQKPISNIKVSGNLIENVKLSPKLRPQKNFKYEVHLCEHCNLNCKSCFHFAPFSEPAFLLPSDYEKDCQRLSQLFDHKAQLILLSGGEPLLHKNICEFMRISREAFPSASIRIVTNALLLPKMDTQFWRSCERYEIAIGITKFPISLDYLSLEKTAQDMGVKIYYENSSDVIEKKMDFYSLDLNGEQNINMSFAHCALANDAYVLSHGRLYTCPICAFVPHLIDYFNLTVSYQKENGIDIYGAQSAKEIMDFLARPVPMCAYCDVNSRMKDNKWEPSQKELSEWISTAKDTEVQHY</sequence>
<dbReference type="InterPro" id="IPR003439">
    <property type="entry name" value="ABC_transporter-like_ATP-bd"/>
</dbReference>
<dbReference type="SFLD" id="SFLDS00029">
    <property type="entry name" value="Radical_SAM"/>
    <property type="match status" value="1"/>
</dbReference>
<dbReference type="SUPFAM" id="SSF52540">
    <property type="entry name" value="P-loop containing nucleoside triphosphate hydrolases"/>
    <property type="match status" value="1"/>
</dbReference>
<keyword evidence="5" id="KW-0547">Nucleotide-binding</keyword>
<name>B8FVR6_DESHD</name>
<dbReference type="GO" id="GO:0016020">
    <property type="term" value="C:membrane"/>
    <property type="evidence" value="ECO:0007669"/>
    <property type="project" value="InterPro"/>
</dbReference>
<evidence type="ECO:0000256" key="1">
    <source>
        <dbReference type="ARBA" id="ARBA00005417"/>
    </source>
</evidence>
<keyword evidence="3" id="KW-0949">S-adenosyl-L-methionine</keyword>
<accession>B8FVR6</accession>
<dbReference type="Gene3D" id="3.40.50.300">
    <property type="entry name" value="P-loop containing nucleotide triphosphate hydrolases"/>
    <property type="match status" value="1"/>
</dbReference>
<dbReference type="InterPro" id="IPR058240">
    <property type="entry name" value="rSAM_sf"/>
</dbReference>
<dbReference type="GO" id="GO:0005524">
    <property type="term" value="F:ATP binding"/>
    <property type="evidence" value="ECO:0007669"/>
    <property type="project" value="UniProtKB-KW"/>
</dbReference>
<dbReference type="PANTHER" id="PTHR46743:SF2">
    <property type="entry name" value="TEICHOIC ACIDS EXPORT ATP-BINDING PROTEIN TAGH"/>
    <property type="match status" value="1"/>
</dbReference>
<evidence type="ECO:0000256" key="4">
    <source>
        <dbReference type="ARBA" id="ARBA00022723"/>
    </source>
</evidence>
<evidence type="ECO:0000256" key="5">
    <source>
        <dbReference type="ARBA" id="ARBA00022741"/>
    </source>
</evidence>
<dbReference type="InterPro" id="IPR015860">
    <property type="entry name" value="ABC_transpr_TagH-like"/>
</dbReference>
<evidence type="ECO:0000256" key="6">
    <source>
        <dbReference type="ARBA" id="ARBA00022840"/>
    </source>
</evidence>
<dbReference type="SUPFAM" id="SSF102114">
    <property type="entry name" value="Radical SAM enzymes"/>
    <property type="match status" value="1"/>
</dbReference>
<dbReference type="Proteomes" id="UP000007726">
    <property type="component" value="Chromosome"/>
</dbReference>
<feature type="domain" description="ABC transporter" evidence="9">
    <location>
        <begin position="22"/>
        <end position="251"/>
    </location>
</feature>
<dbReference type="InterPro" id="IPR027417">
    <property type="entry name" value="P-loop_NTPase"/>
</dbReference>
<dbReference type="CDD" id="cd03220">
    <property type="entry name" value="ABC_KpsT_Wzt"/>
    <property type="match status" value="1"/>
</dbReference>
<dbReference type="GO" id="GO:0046872">
    <property type="term" value="F:metal ion binding"/>
    <property type="evidence" value="ECO:0007669"/>
    <property type="project" value="UniProtKB-KW"/>
</dbReference>
<evidence type="ECO:0000313" key="10">
    <source>
        <dbReference type="EMBL" id="ACL22468.1"/>
    </source>
</evidence>
<dbReference type="PANTHER" id="PTHR46743">
    <property type="entry name" value="TEICHOIC ACIDS EXPORT ATP-BINDING PROTEIN TAGH"/>
    <property type="match status" value="1"/>
</dbReference>
<keyword evidence="6" id="KW-0067">ATP-binding</keyword>
<dbReference type="KEGG" id="dhd:Dhaf_4465"/>
<dbReference type="AlphaFoldDB" id="B8FVR6"/>
<evidence type="ECO:0000256" key="2">
    <source>
        <dbReference type="ARBA" id="ARBA00022448"/>
    </source>
</evidence>
<proteinExistence type="inferred from homology"/>
<dbReference type="SMART" id="SM00382">
    <property type="entry name" value="AAA"/>
    <property type="match status" value="1"/>
</dbReference>
<evidence type="ECO:0000259" key="9">
    <source>
        <dbReference type="PROSITE" id="PS50893"/>
    </source>
</evidence>
<dbReference type="Pfam" id="PF00005">
    <property type="entry name" value="ABC_tran"/>
    <property type="match status" value="1"/>
</dbReference>
<dbReference type="Gene3D" id="3.20.20.70">
    <property type="entry name" value="Aldolase class I"/>
    <property type="match status" value="1"/>
</dbReference>
<dbReference type="GO" id="GO:0016887">
    <property type="term" value="F:ATP hydrolysis activity"/>
    <property type="evidence" value="ECO:0007669"/>
    <property type="project" value="InterPro"/>
</dbReference>
<organism evidence="10 11">
    <name type="scientific">Desulfitobacterium hafniense (strain DSM 10664 / DCB-2)</name>
    <dbReference type="NCBI Taxonomy" id="272564"/>
    <lineage>
        <taxon>Bacteria</taxon>
        <taxon>Bacillati</taxon>
        <taxon>Bacillota</taxon>
        <taxon>Clostridia</taxon>
        <taxon>Eubacteriales</taxon>
        <taxon>Desulfitobacteriaceae</taxon>
        <taxon>Desulfitobacterium</taxon>
    </lineage>
</organism>
<protein>
    <submittedName>
        <fullName evidence="10">ABC transporter related</fullName>
    </submittedName>
</protein>
<comment type="similarity">
    <text evidence="1">Belongs to the ABC transporter superfamily.</text>
</comment>
<dbReference type="InterPro" id="IPR050683">
    <property type="entry name" value="Bact_Polysacc_Export_ATP-bd"/>
</dbReference>
<evidence type="ECO:0000256" key="7">
    <source>
        <dbReference type="ARBA" id="ARBA00023004"/>
    </source>
</evidence>
<dbReference type="InterPro" id="IPR013785">
    <property type="entry name" value="Aldolase_TIM"/>
</dbReference>
<evidence type="ECO:0000256" key="3">
    <source>
        <dbReference type="ARBA" id="ARBA00022691"/>
    </source>
</evidence>
<dbReference type="InterPro" id="IPR007197">
    <property type="entry name" value="rSAM"/>
</dbReference>
<dbReference type="InterPro" id="IPR017871">
    <property type="entry name" value="ABC_transporter-like_CS"/>
</dbReference>
<keyword evidence="4" id="KW-0479">Metal-binding</keyword>
<dbReference type="RefSeq" id="WP_015945241.1">
    <property type="nucleotide sequence ID" value="NC_011830.1"/>
</dbReference>
<dbReference type="EMBL" id="CP001336">
    <property type="protein sequence ID" value="ACL22468.1"/>
    <property type="molecule type" value="Genomic_DNA"/>
</dbReference>
<dbReference type="PROSITE" id="PS50893">
    <property type="entry name" value="ABC_TRANSPORTER_2"/>
    <property type="match status" value="1"/>
</dbReference>
<dbReference type="InterPro" id="IPR003593">
    <property type="entry name" value="AAA+_ATPase"/>
</dbReference>
<dbReference type="PROSITE" id="PS00211">
    <property type="entry name" value="ABC_TRANSPORTER_1"/>
    <property type="match status" value="1"/>
</dbReference>